<dbReference type="PANTHER" id="PTHR42760:SF135">
    <property type="entry name" value="BLL7886 PROTEIN"/>
    <property type="match status" value="1"/>
</dbReference>
<evidence type="ECO:0000313" key="2">
    <source>
        <dbReference type="EMBL" id="CAB4577971.1"/>
    </source>
</evidence>
<sequence length="233" mass="23827">MTAPSHQVALVTGANRGIGRAIAAGLAAQGVVVAVGARSPSAAEAVAAEIGGNAFGIRLDVTDAVGAHAAVDAVVERTGRLDIVVNNAGGHYDSGVAPTDVSDADALDAIEVNLLGAWRVCRAAVPHMLRQGRGRIVNVSSRSGSFASTWSDAPAYGVSKAALNMMTFQLAQQLTDTGVLVNACCPGWVRTDMGGLDADKSPEEGADTPIWLALLPDDGPTGGFFGEREPLPW</sequence>
<dbReference type="InterPro" id="IPR020904">
    <property type="entry name" value="Sc_DH/Rdtase_CS"/>
</dbReference>
<evidence type="ECO:0000256" key="1">
    <source>
        <dbReference type="ARBA" id="ARBA00006484"/>
    </source>
</evidence>
<dbReference type="PRINTS" id="PR00080">
    <property type="entry name" value="SDRFAMILY"/>
</dbReference>
<dbReference type="Pfam" id="PF00106">
    <property type="entry name" value="adh_short"/>
    <property type="match status" value="1"/>
</dbReference>
<dbReference type="PROSITE" id="PS00061">
    <property type="entry name" value="ADH_SHORT"/>
    <property type="match status" value="1"/>
</dbReference>
<reference evidence="2" key="1">
    <citation type="submission" date="2020-05" db="EMBL/GenBank/DDBJ databases">
        <authorList>
            <person name="Chiriac C."/>
            <person name="Salcher M."/>
            <person name="Ghai R."/>
            <person name="Kavagutti S V."/>
        </authorList>
    </citation>
    <scope>NUCLEOTIDE SEQUENCE</scope>
</reference>
<dbReference type="Gene3D" id="3.40.50.720">
    <property type="entry name" value="NAD(P)-binding Rossmann-like Domain"/>
    <property type="match status" value="1"/>
</dbReference>
<organism evidence="2">
    <name type="scientific">freshwater metagenome</name>
    <dbReference type="NCBI Taxonomy" id="449393"/>
    <lineage>
        <taxon>unclassified sequences</taxon>
        <taxon>metagenomes</taxon>
        <taxon>ecological metagenomes</taxon>
    </lineage>
</organism>
<dbReference type="InterPro" id="IPR002347">
    <property type="entry name" value="SDR_fam"/>
</dbReference>
<dbReference type="PRINTS" id="PR00081">
    <property type="entry name" value="GDHRDH"/>
</dbReference>
<dbReference type="SUPFAM" id="SSF51735">
    <property type="entry name" value="NAD(P)-binding Rossmann-fold domains"/>
    <property type="match status" value="1"/>
</dbReference>
<accession>A0A6J6EN44</accession>
<dbReference type="PANTHER" id="PTHR42760">
    <property type="entry name" value="SHORT-CHAIN DEHYDROGENASES/REDUCTASES FAMILY MEMBER"/>
    <property type="match status" value="1"/>
</dbReference>
<gene>
    <name evidence="2" type="ORF">UFOPK1493_02848</name>
</gene>
<name>A0A6J6EN44_9ZZZZ</name>
<dbReference type="EMBL" id="CAEZSR010000133">
    <property type="protein sequence ID" value="CAB4577971.1"/>
    <property type="molecule type" value="Genomic_DNA"/>
</dbReference>
<comment type="similarity">
    <text evidence="1">Belongs to the short-chain dehydrogenases/reductases (SDR) family.</text>
</comment>
<protein>
    <submittedName>
        <fullName evidence="2">Unannotated protein</fullName>
    </submittedName>
</protein>
<dbReference type="InterPro" id="IPR036291">
    <property type="entry name" value="NAD(P)-bd_dom_sf"/>
</dbReference>
<dbReference type="AlphaFoldDB" id="A0A6J6EN44"/>
<proteinExistence type="inferred from homology"/>
<dbReference type="GO" id="GO:0030497">
    <property type="term" value="P:fatty acid elongation"/>
    <property type="evidence" value="ECO:0007669"/>
    <property type="project" value="TreeGrafter"/>
</dbReference>
<dbReference type="GO" id="GO:0016616">
    <property type="term" value="F:oxidoreductase activity, acting on the CH-OH group of donors, NAD or NADP as acceptor"/>
    <property type="evidence" value="ECO:0007669"/>
    <property type="project" value="TreeGrafter"/>
</dbReference>